<dbReference type="HOGENOM" id="CLU_1041548_0_0_1"/>
<keyword evidence="3" id="KW-1185">Reference proteome</keyword>
<evidence type="ECO:0000313" key="3">
    <source>
        <dbReference type="Proteomes" id="UP000001568"/>
    </source>
</evidence>
<dbReference type="GeneID" id="5001789"/>
<dbReference type="AlphaFoldDB" id="A4RXY8"/>
<dbReference type="GO" id="GO:0016491">
    <property type="term" value="F:oxidoreductase activity"/>
    <property type="evidence" value="ECO:0007669"/>
    <property type="project" value="UniProtKB-KW"/>
</dbReference>
<sequence>MSTRIAPRYELFFKDVKCLETELRALRRRTSSATTRVNVPNKDKKDDLIAWIDAARTLSDDVDVVPHYSMKNQYRRDANQSVEAVKAFADAMTARNIDRCLLVSGSGSRKCDSVEVLRRLAMDREWKRRASTFRFDVAYNPHFDEGSDAAAREFERLEKKMRGGLVRGVWFQIGSDVEKLERGLERVRDLAPDAEIYGSVFLPSKQLLARMKFRPWAGVFLSDEYLSSVERAEEITIAQMACLVRHGATPFIESPVTKDEDWAQCERLLAAAAKRVDESGKL</sequence>
<organism evidence="2 3">
    <name type="scientific">Ostreococcus lucimarinus (strain CCE9901)</name>
    <dbReference type="NCBI Taxonomy" id="436017"/>
    <lineage>
        <taxon>Eukaryota</taxon>
        <taxon>Viridiplantae</taxon>
        <taxon>Chlorophyta</taxon>
        <taxon>Mamiellophyceae</taxon>
        <taxon>Mamiellales</taxon>
        <taxon>Bathycoccaceae</taxon>
        <taxon>Ostreococcus</taxon>
    </lineage>
</organism>
<dbReference type="Gene3D" id="3.20.20.220">
    <property type="match status" value="1"/>
</dbReference>
<dbReference type="Proteomes" id="UP000001568">
    <property type="component" value="Chromosome 5"/>
</dbReference>
<proteinExistence type="predicted"/>
<reference evidence="2 3" key="1">
    <citation type="journal article" date="2007" name="Proc. Natl. Acad. Sci. U.S.A.">
        <title>The tiny eukaryote Ostreococcus provides genomic insights into the paradox of plankton speciation.</title>
        <authorList>
            <person name="Palenik B."/>
            <person name="Grimwood J."/>
            <person name="Aerts A."/>
            <person name="Rouze P."/>
            <person name="Salamov A."/>
            <person name="Putnam N."/>
            <person name="Dupont C."/>
            <person name="Jorgensen R."/>
            <person name="Derelle E."/>
            <person name="Rombauts S."/>
            <person name="Zhou K."/>
            <person name="Otillar R."/>
            <person name="Merchant S.S."/>
            <person name="Podell S."/>
            <person name="Gaasterland T."/>
            <person name="Napoli C."/>
            <person name="Gendler K."/>
            <person name="Manuell A."/>
            <person name="Tai V."/>
            <person name="Vallon O."/>
            <person name="Piganeau G."/>
            <person name="Jancek S."/>
            <person name="Heijde M."/>
            <person name="Jabbari K."/>
            <person name="Bowler C."/>
            <person name="Lohr M."/>
            <person name="Robbens S."/>
            <person name="Werner G."/>
            <person name="Dubchak I."/>
            <person name="Pazour G.J."/>
            <person name="Ren Q."/>
            <person name="Paulsen I."/>
            <person name="Delwiche C."/>
            <person name="Schmutz J."/>
            <person name="Rokhsar D."/>
            <person name="Van de Peer Y."/>
            <person name="Moreau H."/>
            <person name="Grigoriev I.V."/>
        </authorList>
    </citation>
    <scope>NUCLEOTIDE SEQUENCE [LARGE SCALE GENOMIC DNA]</scope>
    <source>
        <strain evidence="2 3">CCE9901</strain>
    </source>
</reference>
<dbReference type="OrthoDB" id="551422at2759"/>
<dbReference type="eggNOG" id="ENOG502S10R">
    <property type="taxonomic scope" value="Eukaryota"/>
</dbReference>
<dbReference type="InterPro" id="IPR029041">
    <property type="entry name" value="FAD-linked_oxidoreductase-like"/>
</dbReference>
<gene>
    <name evidence="2" type="ORF">OSTLU_92796</name>
</gene>
<dbReference type="RefSeq" id="XP_001417836.1">
    <property type="nucleotide sequence ID" value="XM_001417799.1"/>
</dbReference>
<evidence type="ECO:0008006" key="4">
    <source>
        <dbReference type="Google" id="ProtNLM"/>
    </source>
</evidence>
<dbReference type="EMBL" id="CP000585">
    <property type="protein sequence ID" value="ABO96129.1"/>
    <property type="molecule type" value="Genomic_DNA"/>
</dbReference>
<dbReference type="KEGG" id="olu:OSTLU_92796"/>
<dbReference type="SUPFAM" id="SSF51730">
    <property type="entry name" value="FAD-linked oxidoreductase"/>
    <property type="match status" value="1"/>
</dbReference>
<dbReference type="OMA" id="NIPCKGL"/>
<name>A4RXY8_OSTLU</name>
<accession>A4RXY8</accession>
<evidence type="ECO:0000313" key="2">
    <source>
        <dbReference type="EMBL" id="ABO96129.1"/>
    </source>
</evidence>
<protein>
    <recommendedName>
        <fullName evidence="4">Methylenetetrahydrofolate reductase (NAD(P)H)</fullName>
    </recommendedName>
</protein>
<dbReference type="Gramene" id="ABO96129">
    <property type="protein sequence ID" value="ABO96129"/>
    <property type="gene ID" value="OSTLU_92796"/>
</dbReference>
<keyword evidence="1" id="KW-0560">Oxidoreductase</keyword>
<evidence type="ECO:0000256" key="1">
    <source>
        <dbReference type="ARBA" id="ARBA00023002"/>
    </source>
</evidence>